<dbReference type="Pfam" id="PF11306">
    <property type="entry name" value="DUF3108"/>
    <property type="match status" value="1"/>
</dbReference>
<evidence type="ECO:0000313" key="1">
    <source>
        <dbReference type="EMBL" id="MFD2246135.1"/>
    </source>
</evidence>
<comment type="caution">
    <text evidence="1">The sequence shown here is derived from an EMBL/GenBank/DDBJ whole genome shotgun (WGS) entry which is preliminary data.</text>
</comment>
<organism evidence="1 2">
    <name type="scientific">Pontibacter ruber</name>
    <dbReference type="NCBI Taxonomy" id="1343895"/>
    <lineage>
        <taxon>Bacteria</taxon>
        <taxon>Pseudomonadati</taxon>
        <taxon>Bacteroidota</taxon>
        <taxon>Cytophagia</taxon>
        <taxon>Cytophagales</taxon>
        <taxon>Hymenobacteraceae</taxon>
        <taxon>Pontibacter</taxon>
    </lineage>
</organism>
<keyword evidence="2" id="KW-1185">Reference proteome</keyword>
<dbReference type="Proteomes" id="UP001597374">
    <property type="component" value="Unassembled WGS sequence"/>
</dbReference>
<gene>
    <name evidence="1" type="ORF">ACFSKP_07695</name>
</gene>
<dbReference type="RefSeq" id="WP_250427809.1">
    <property type="nucleotide sequence ID" value="NZ_JALPRR010000001.1"/>
</dbReference>
<evidence type="ECO:0000313" key="2">
    <source>
        <dbReference type="Proteomes" id="UP001597374"/>
    </source>
</evidence>
<proteinExistence type="predicted"/>
<accession>A0ABW5CVN4</accession>
<dbReference type="EMBL" id="JBHUIM010000001">
    <property type="protein sequence ID" value="MFD2246135.1"/>
    <property type="molecule type" value="Genomic_DNA"/>
</dbReference>
<dbReference type="InterPro" id="IPR021457">
    <property type="entry name" value="DUF3108"/>
</dbReference>
<sequence>MKKLFPAILLLLLVISGFVAKDTMRSVPNESFSTGEILKYKVHYGPINAAEAVIDISPGLHRINERACYKATVYGKTTSSFDLFIKIRDTWQSYIDTAAIVPHRSFRNIEEGNYRKRETVDFNHYNNTALVEKKKKSKPKETSTHKIPNNAQDIVSGFYYLRTINYDKLKPGDKLNVKGFFDEETFDMVVIFKGRETVSTKVGNIKAIKLVPVMPKNKLFDGENAVSVYLSDDKNKIPVLVQAEMFVGSVKVDLYEYKNLKHKVYLAKK</sequence>
<name>A0ABW5CVN4_9BACT</name>
<protein>
    <submittedName>
        <fullName evidence="1">DUF3108 domain-containing protein</fullName>
    </submittedName>
</protein>
<reference evidence="2" key="1">
    <citation type="journal article" date="2019" name="Int. J. Syst. Evol. Microbiol.">
        <title>The Global Catalogue of Microorganisms (GCM) 10K type strain sequencing project: providing services to taxonomists for standard genome sequencing and annotation.</title>
        <authorList>
            <consortium name="The Broad Institute Genomics Platform"/>
            <consortium name="The Broad Institute Genome Sequencing Center for Infectious Disease"/>
            <person name="Wu L."/>
            <person name="Ma J."/>
        </authorList>
    </citation>
    <scope>NUCLEOTIDE SEQUENCE [LARGE SCALE GENOMIC DNA]</scope>
    <source>
        <strain evidence="2">CGMCC 4.1782</strain>
    </source>
</reference>